<sequence>MKVSIPLFFVLTDFATVLAAPFGGEFARDAAVIDITTRDAKGGNVFARQPFGGEFARETPVTIDAREPTGEFARDERHLAAASTDHANVLAWDCKASASRHS</sequence>
<evidence type="ECO:0000256" key="1">
    <source>
        <dbReference type="SAM" id="SignalP"/>
    </source>
</evidence>
<reference evidence="3" key="1">
    <citation type="submission" date="2020-01" db="EMBL/GenBank/DDBJ databases">
        <authorList>
            <consortium name="DOE Joint Genome Institute"/>
            <person name="Haridas S."/>
            <person name="Albert R."/>
            <person name="Binder M."/>
            <person name="Bloem J."/>
            <person name="Labutti K."/>
            <person name="Salamov A."/>
            <person name="Andreopoulos B."/>
            <person name="Baker S.E."/>
            <person name="Barry K."/>
            <person name="Bills G."/>
            <person name="Bluhm B.H."/>
            <person name="Cannon C."/>
            <person name="Castanera R."/>
            <person name="Culley D.E."/>
            <person name="Daum C."/>
            <person name="Ezra D."/>
            <person name="Gonzalez J.B."/>
            <person name="Henrissat B."/>
            <person name="Kuo A."/>
            <person name="Liang C."/>
            <person name="Lipzen A."/>
            <person name="Lutzoni F."/>
            <person name="Magnuson J."/>
            <person name="Mondo S."/>
            <person name="Nolan M."/>
            <person name="Ohm R."/>
            <person name="Pangilinan J."/>
            <person name="Park H.-J."/>
            <person name="Ramirez L."/>
            <person name="Alfaro M."/>
            <person name="Sun H."/>
            <person name="Tritt A."/>
            <person name="Yoshinaga Y."/>
            <person name="Zwiers L.-H."/>
            <person name="Turgeon B.G."/>
            <person name="Goodwin S.B."/>
            <person name="Spatafora J.W."/>
            <person name="Crous P.W."/>
            <person name="Grigoriev I.V."/>
        </authorList>
    </citation>
    <scope>NUCLEOTIDE SEQUENCE</scope>
    <source>
        <strain evidence="3">CBS 342.82</strain>
    </source>
</reference>
<evidence type="ECO:0000313" key="2">
    <source>
        <dbReference type="Proteomes" id="UP000504637"/>
    </source>
</evidence>
<reference evidence="3" key="2">
    <citation type="submission" date="2020-04" db="EMBL/GenBank/DDBJ databases">
        <authorList>
            <consortium name="NCBI Genome Project"/>
        </authorList>
    </citation>
    <scope>NUCLEOTIDE SEQUENCE</scope>
    <source>
        <strain evidence="3">CBS 342.82</strain>
    </source>
</reference>
<reference evidence="3" key="3">
    <citation type="submission" date="2025-08" db="UniProtKB">
        <authorList>
            <consortium name="RefSeq"/>
        </authorList>
    </citation>
    <scope>IDENTIFICATION</scope>
    <source>
        <strain evidence="3">CBS 342.82</strain>
    </source>
</reference>
<proteinExistence type="predicted"/>
<keyword evidence="1" id="KW-0732">Signal</keyword>
<organism evidence="3">
    <name type="scientific">Dissoconium aciculare CBS 342.82</name>
    <dbReference type="NCBI Taxonomy" id="1314786"/>
    <lineage>
        <taxon>Eukaryota</taxon>
        <taxon>Fungi</taxon>
        <taxon>Dikarya</taxon>
        <taxon>Ascomycota</taxon>
        <taxon>Pezizomycotina</taxon>
        <taxon>Dothideomycetes</taxon>
        <taxon>Dothideomycetidae</taxon>
        <taxon>Mycosphaerellales</taxon>
        <taxon>Dissoconiaceae</taxon>
        <taxon>Dissoconium</taxon>
    </lineage>
</organism>
<dbReference type="Proteomes" id="UP000504637">
    <property type="component" value="Unplaced"/>
</dbReference>
<name>A0A6J3M547_9PEZI</name>
<dbReference type="RefSeq" id="XP_033460207.1">
    <property type="nucleotide sequence ID" value="XM_033607681.1"/>
</dbReference>
<gene>
    <name evidence="3" type="ORF">K489DRAFT_410228</name>
</gene>
<accession>A0A6J3M547</accession>
<dbReference type="AlphaFoldDB" id="A0A6J3M547"/>
<keyword evidence="2" id="KW-1185">Reference proteome</keyword>
<evidence type="ECO:0000313" key="3">
    <source>
        <dbReference type="RefSeq" id="XP_033460207.1"/>
    </source>
</evidence>
<protein>
    <submittedName>
        <fullName evidence="3">Uncharacterized protein</fullName>
    </submittedName>
</protein>
<feature type="chain" id="PRO_5026957764" evidence="1">
    <location>
        <begin position="20"/>
        <end position="102"/>
    </location>
</feature>
<dbReference type="GeneID" id="54365480"/>
<feature type="signal peptide" evidence="1">
    <location>
        <begin position="1"/>
        <end position="19"/>
    </location>
</feature>